<dbReference type="STRING" id="1280948.HY36_05695"/>
<evidence type="ECO:0000313" key="12">
    <source>
        <dbReference type="Proteomes" id="UP000024547"/>
    </source>
</evidence>
<evidence type="ECO:0000256" key="1">
    <source>
        <dbReference type="ARBA" id="ARBA00000012"/>
    </source>
</evidence>
<dbReference type="EMBL" id="AWFH01000023">
    <property type="protein sequence ID" value="KCZ60473.1"/>
    <property type="molecule type" value="Genomic_DNA"/>
</dbReference>
<accession>A0A059E0P3</accession>
<evidence type="ECO:0000256" key="6">
    <source>
        <dbReference type="ARBA" id="ARBA00022723"/>
    </source>
</evidence>
<dbReference type="Proteomes" id="UP000024547">
    <property type="component" value="Unassembled WGS sequence"/>
</dbReference>
<keyword evidence="6 9" id="KW-0479">Metal-binding</keyword>
<protein>
    <recommendedName>
        <fullName evidence="4 9">Dihydropteroate synthase</fullName>
        <shortName evidence="9">DHPS</shortName>
        <ecNumber evidence="4 9">2.5.1.15</ecNumber>
    </recommendedName>
    <alternativeName>
        <fullName evidence="9">Dihydropteroate pyrophosphorylase</fullName>
    </alternativeName>
</protein>
<keyword evidence="12" id="KW-1185">Reference proteome</keyword>
<evidence type="ECO:0000256" key="2">
    <source>
        <dbReference type="ARBA" id="ARBA00001946"/>
    </source>
</evidence>
<evidence type="ECO:0000256" key="9">
    <source>
        <dbReference type="RuleBase" id="RU361205"/>
    </source>
</evidence>
<dbReference type="SUPFAM" id="SSF51717">
    <property type="entry name" value="Dihydropteroate synthetase-like"/>
    <property type="match status" value="1"/>
</dbReference>
<dbReference type="GO" id="GO:0046872">
    <property type="term" value="F:metal ion binding"/>
    <property type="evidence" value="ECO:0007669"/>
    <property type="project" value="UniProtKB-KW"/>
</dbReference>
<dbReference type="GeneID" id="92501214"/>
<dbReference type="InterPro" id="IPR000489">
    <property type="entry name" value="Pterin-binding_dom"/>
</dbReference>
<dbReference type="RefSeq" id="WP_035552363.1">
    <property type="nucleotide sequence ID" value="NZ_AWFH01000023.1"/>
</dbReference>
<comment type="similarity">
    <text evidence="9">Belongs to the DHPS family.</text>
</comment>
<keyword evidence="5 9" id="KW-0808">Transferase</keyword>
<comment type="catalytic activity">
    <reaction evidence="1">
        <text>(7,8-dihydropterin-6-yl)methyl diphosphate + 4-aminobenzoate = 7,8-dihydropteroate + diphosphate</text>
        <dbReference type="Rhea" id="RHEA:19949"/>
        <dbReference type="ChEBI" id="CHEBI:17836"/>
        <dbReference type="ChEBI" id="CHEBI:17839"/>
        <dbReference type="ChEBI" id="CHEBI:33019"/>
        <dbReference type="ChEBI" id="CHEBI:72950"/>
        <dbReference type="EC" id="2.5.1.15"/>
    </reaction>
</comment>
<evidence type="ECO:0000313" key="11">
    <source>
        <dbReference type="EMBL" id="KCZ60473.1"/>
    </source>
</evidence>
<evidence type="ECO:0000256" key="5">
    <source>
        <dbReference type="ARBA" id="ARBA00022679"/>
    </source>
</evidence>
<dbReference type="PATRIC" id="fig|1280948.3.peg.2195"/>
<dbReference type="Pfam" id="PF00809">
    <property type="entry name" value="Pterin_bind"/>
    <property type="match status" value="1"/>
</dbReference>
<dbReference type="InterPro" id="IPR011005">
    <property type="entry name" value="Dihydropteroate_synth-like_sf"/>
</dbReference>
<dbReference type="PROSITE" id="PS50972">
    <property type="entry name" value="PTERIN_BINDING"/>
    <property type="match status" value="1"/>
</dbReference>
<organism evidence="11 12">
    <name type="scientific">Hyphomonas atlantica</name>
    <dbReference type="NCBI Taxonomy" id="1280948"/>
    <lineage>
        <taxon>Bacteria</taxon>
        <taxon>Pseudomonadati</taxon>
        <taxon>Pseudomonadota</taxon>
        <taxon>Alphaproteobacteria</taxon>
        <taxon>Hyphomonadales</taxon>
        <taxon>Hyphomonadaceae</taxon>
        <taxon>Hyphomonas</taxon>
    </lineage>
</organism>
<evidence type="ECO:0000256" key="7">
    <source>
        <dbReference type="ARBA" id="ARBA00022842"/>
    </source>
</evidence>
<keyword evidence="8 9" id="KW-0289">Folate biosynthesis</keyword>
<proteinExistence type="inferred from homology"/>
<dbReference type="eggNOG" id="COG0294">
    <property type="taxonomic scope" value="Bacteria"/>
</dbReference>
<dbReference type="NCBIfam" id="TIGR01496">
    <property type="entry name" value="DHPS"/>
    <property type="match status" value="1"/>
</dbReference>
<dbReference type="PANTHER" id="PTHR20941">
    <property type="entry name" value="FOLATE SYNTHESIS PROTEINS"/>
    <property type="match status" value="1"/>
</dbReference>
<comment type="cofactor">
    <cofactor evidence="2 9">
        <name>Mg(2+)</name>
        <dbReference type="ChEBI" id="CHEBI:18420"/>
    </cofactor>
</comment>
<dbReference type="GO" id="GO:0046654">
    <property type="term" value="P:tetrahydrofolate biosynthetic process"/>
    <property type="evidence" value="ECO:0007669"/>
    <property type="project" value="UniProtKB-UniPathway"/>
</dbReference>
<sequence length="278" mass="29935">MDRDTRIAVRDRLLARLRTGDPLIMGILNVTPDSFSDGGVHDSLARALSHAEQMRIEGADILDIGGESTRPGGEAVSLEDEWARVAEPIARLASEEALPVSIDTYKAEIVRRAAEAGAVLANDVWGMTRDAQMADAVAETESLVCITYNRGAINADIDLRQDMADFIGRAFESADRAGIPRAHILLDPGVGFSKTYEQNFEVLAHLGVMVETGCPVLVGVSRKSFIGRLTGNPVGERLVGTLAAGLDSVYRGATILRVHDVAAHREALDMYQAIRSAK</sequence>
<dbReference type="UniPathway" id="UPA00077">
    <property type="reaction ID" value="UER00156"/>
</dbReference>
<reference evidence="11 12" key="1">
    <citation type="journal article" date="2014" name="Antonie Van Leeuwenhoek">
        <title>Hyphomonas beringensis sp. nov. and Hyphomonas chukchiensis sp. nov., isolated from surface seawater of the Bering Sea and Chukchi Sea.</title>
        <authorList>
            <person name="Li C."/>
            <person name="Lai Q."/>
            <person name="Li G."/>
            <person name="Dong C."/>
            <person name="Wang J."/>
            <person name="Liao Y."/>
            <person name="Shao Z."/>
        </authorList>
    </citation>
    <scope>NUCLEOTIDE SEQUENCE [LARGE SCALE GENOMIC DNA]</scope>
    <source>
        <strain evidence="11 12">22II1-22F38</strain>
    </source>
</reference>
<dbReference type="InterPro" id="IPR006390">
    <property type="entry name" value="DHP_synth_dom"/>
</dbReference>
<dbReference type="CDD" id="cd00739">
    <property type="entry name" value="DHPS"/>
    <property type="match status" value="1"/>
</dbReference>
<dbReference type="AlphaFoldDB" id="A0A059E0P3"/>
<dbReference type="GO" id="GO:0005829">
    <property type="term" value="C:cytosol"/>
    <property type="evidence" value="ECO:0007669"/>
    <property type="project" value="TreeGrafter"/>
</dbReference>
<comment type="pathway">
    <text evidence="3 9">Cofactor biosynthesis; tetrahydrofolate biosynthesis; 7,8-dihydrofolate from 2-amino-4-hydroxy-6-hydroxymethyl-7,8-dihydropteridine diphosphate and 4-aminobenzoate: step 1/2.</text>
</comment>
<dbReference type="PANTHER" id="PTHR20941:SF1">
    <property type="entry name" value="FOLIC ACID SYNTHESIS PROTEIN FOL1"/>
    <property type="match status" value="1"/>
</dbReference>
<dbReference type="EC" id="2.5.1.15" evidence="4 9"/>
<dbReference type="GO" id="GO:0046656">
    <property type="term" value="P:folic acid biosynthetic process"/>
    <property type="evidence" value="ECO:0007669"/>
    <property type="project" value="UniProtKB-KW"/>
</dbReference>
<feature type="domain" description="Pterin-binding" evidence="10">
    <location>
        <begin position="22"/>
        <end position="269"/>
    </location>
</feature>
<name>A0A059E0P3_9PROT</name>
<dbReference type="Gene3D" id="3.20.20.20">
    <property type="entry name" value="Dihydropteroate synthase-like"/>
    <property type="match status" value="1"/>
</dbReference>
<gene>
    <name evidence="11" type="ORF">HY36_05695</name>
</gene>
<comment type="caution">
    <text evidence="11">The sequence shown here is derived from an EMBL/GenBank/DDBJ whole genome shotgun (WGS) entry which is preliminary data.</text>
</comment>
<dbReference type="PROSITE" id="PS00793">
    <property type="entry name" value="DHPS_2"/>
    <property type="match status" value="1"/>
</dbReference>
<evidence type="ECO:0000259" key="10">
    <source>
        <dbReference type="PROSITE" id="PS50972"/>
    </source>
</evidence>
<dbReference type="PROSITE" id="PS00792">
    <property type="entry name" value="DHPS_1"/>
    <property type="match status" value="1"/>
</dbReference>
<evidence type="ECO:0000256" key="3">
    <source>
        <dbReference type="ARBA" id="ARBA00004763"/>
    </source>
</evidence>
<dbReference type="InterPro" id="IPR045031">
    <property type="entry name" value="DHP_synth-like"/>
</dbReference>
<evidence type="ECO:0000256" key="4">
    <source>
        <dbReference type="ARBA" id="ARBA00012458"/>
    </source>
</evidence>
<evidence type="ECO:0000256" key="8">
    <source>
        <dbReference type="ARBA" id="ARBA00022909"/>
    </source>
</evidence>
<dbReference type="GO" id="GO:0004156">
    <property type="term" value="F:dihydropteroate synthase activity"/>
    <property type="evidence" value="ECO:0007669"/>
    <property type="project" value="UniProtKB-EC"/>
</dbReference>
<keyword evidence="7 9" id="KW-0460">Magnesium</keyword>
<comment type="function">
    <text evidence="9">Catalyzes the condensation of para-aminobenzoate (pABA) with 6-hydroxymethyl-7,8-dihydropterin diphosphate (DHPt-PP) to form 7,8-dihydropteroate (H2Pte), the immediate precursor of folate derivatives.</text>
</comment>